<evidence type="ECO:0000256" key="1">
    <source>
        <dbReference type="ARBA" id="ARBA00004413"/>
    </source>
</evidence>
<evidence type="ECO:0000256" key="2">
    <source>
        <dbReference type="ARBA" id="ARBA00022448"/>
    </source>
</evidence>
<dbReference type="GO" id="GO:0005886">
    <property type="term" value="C:plasma membrane"/>
    <property type="evidence" value="ECO:0007669"/>
    <property type="project" value="UniProtKB-SubCell"/>
</dbReference>
<feature type="compositionally biased region" description="Pro residues" evidence="10">
    <location>
        <begin position="36"/>
        <end position="47"/>
    </location>
</feature>
<keyword evidence="5 12" id="KW-0067">ATP-binding</keyword>
<dbReference type="InterPro" id="IPR003593">
    <property type="entry name" value="AAA+_ATPase"/>
</dbReference>
<dbReference type="InterPro" id="IPR003439">
    <property type="entry name" value="ABC_transporter-like_ATP-bd"/>
</dbReference>
<evidence type="ECO:0000256" key="5">
    <source>
        <dbReference type="ARBA" id="ARBA00022840"/>
    </source>
</evidence>
<comment type="similarity">
    <text evidence="9">Belongs to the ABC transporter superfamily. Drug exporter-1 (DrugE1) (TC 3.A.1.105) family.</text>
</comment>
<keyword evidence="7" id="KW-0472">Membrane</keyword>
<dbReference type="GO" id="GO:0005524">
    <property type="term" value="F:ATP binding"/>
    <property type="evidence" value="ECO:0007669"/>
    <property type="project" value="UniProtKB-KW"/>
</dbReference>
<dbReference type="PANTHER" id="PTHR42711">
    <property type="entry name" value="ABC TRANSPORTER ATP-BINDING PROTEIN"/>
    <property type="match status" value="1"/>
</dbReference>
<dbReference type="PROSITE" id="PS50893">
    <property type="entry name" value="ABC_TRANSPORTER_2"/>
    <property type="match status" value="1"/>
</dbReference>
<sequence>MPPAQPTPRQSSSGSATQRLAESESAASWQSFAPPVSTPPVSAPPPTSTIRPEPFAAQYESADQSLRDGALAASWLPDTAAEYPTDTAIEAVNLHKRFKDMVAVEDVSFHVPTGSIVALLGPNGAGKTTTVNMLCTLLRPDGGYAVVGGHDIVKQAADVRKSIMLTGQFAALDESLTGRENLILFGRLLGLRKSEAKARADELLDHFSLTEAGGKRVGQYSGGMRRRIDIACGLVTSPKVVFLDEPTTGLDPRSRQDVWALIQSLKATGVTTLLTTQYLEEADMLSDNIVVIDKGRVIAEGTSDDLKTRTGAAYCDVTPEHGDDLPRLRALLSDLVGDPTAQPKDLTISVPAPDGANTLVEVVRRTTEARLELSDITMRRPSLDEVFLHLTDPTRDGS</sequence>
<evidence type="ECO:0000313" key="12">
    <source>
        <dbReference type="EMBL" id="GAB19574.1"/>
    </source>
</evidence>
<gene>
    <name evidence="12" type="ORF">GOEFS_091_00670</name>
</gene>
<keyword evidence="8" id="KW-0046">Antibiotic resistance</keyword>
<dbReference type="SMART" id="SM00382">
    <property type="entry name" value="AAA"/>
    <property type="match status" value="1"/>
</dbReference>
<dbReference type="InterPro" id="IPR027417">
    <property type="entry name" value="P-loop_NTPase"/>
</dbReference>
<evidence type="ECO:0000256" key="9">
    <source>
        <dbReference type="ARBA" id="ARBA00049985"/>
    </source>
</evidence>
<organism evidence="12 13">
    <name type="scientific">Gordonia effusa NBRC 100432</name>
    <dbReference type="NCBI Taxonomy" id="1077974"/>
    <lineage>
        <taxon>Bacteria</taxon>
        <taxon>Bacillati</taxon>
        <taxon>Actinomycetota</taxon>
        <taxon>Actinomycetes</taxon>
        <taxon>Mycobacteriales</taxon>
        <taxon>Gordoniaceae</taxon>
        <taxon>Gordonia</taxon>
    </lineage>
</organism>
<keyword evidence="13" id="KW-1185">Reference proteome</keyword>
<dbReference type="eggNOG" id="COG1131">
    <property type="taxonomic scope" value="Bacteria"/>
</dbReference>
<reference evidence="12 13" key="1">
    <citation type="submission" date="2011-12" db="EMBL/GenBank/DDBJ databases">
        <title>Whole genome shotgun sequence of Gordonia effusa NBRC 100432.</title>
        <authorList>
            <person name="Yoshida I."/>
            <person name="Takarada H."/>
            <person name="Hosoyama A."/>
            <person name="Tsuchikane K."/>
            <person name="Katsumata H."/>
            <person name="Yamazaki S."/>
            <person name="Fujita N."/>
        </authorList>
    </citation>
    <scope>NUCLEOTIDE SEQUENCE [LARGE SCALE GENOMIC DNA]</scope>
    <source>
        <strain evidence="12 13">NBRC 100432</strain>
    </source>
</reference>
<dbReference type="SUPFAM" id="SSF52540">
    <property type="entry name" value="P-loop containing nucleoside triphosphate hydrolases"/>
    <property type="match status" value="1"/>
</dbReference>
<keyword evidence="4" id="KW-0547">Nucleotide-binding</keyword>
<dbReference type="AlphaFoldDB" id="H0R3C3"/>
<evidence type="ECO:0000256" key="7">
    <source>
        <dbReference type="ARBA" id="ARBA00023136"/>
    </source>
</evidence>
<keyword evidence="2" id="KW-0813">Transport</keyword>
<feature type="domain" description="ABC transporter" evidence="11">
    <location>
        <begin position="89"/>
        <end position="319"/>
    </location>
</feature>
<dbReference type="FunFam" id="3.40.50.300:FF:000589">
    <property type="entry name" value="ABC transporter, ATP-binding subunit"/>
    <property type="match status" value="1"/>
</dbReference>
<protein>
    <submittedName>
        <fullName evidence="12">Putative ABC transporter ATP-binding protein</fullName>
    </submittedName>
</protein>
<evidence type="ECO:0000256" key="6">
    <source>
        <dbReference type="ARBA" id="ARBA00022967"/>
    </source>
</evidence>
<dbReference type="STRING" id="1077974.GOEFS_091_00670"/>
<dbReference type="NCBIfam" id="TIGR01188">
    <property type="entry name" value="drrA"/>
    <property type="match status" value="1"/>
</dbReference>
<evidence type="ECO:0000256" key="10">
    <source>
        <dbReference type="SAM" id="MobiDB-lite"/>
    </source>
</evidence>
<dbReference type="InterPro" id="IPR017871">
    <property type="entry name" value="ABC_transporter-like_CS"/>
</dbReference>
<dbReference type="GO" id="GO:0046677">
    <property type="term" value="P:response to antibiotic"/>
    <property type="evidence" value="ECO:0007669"/>
    <property type="project" value="UniProtKB-KW"/>
</dbReference>
<dbReference type="GO" id="GO:0055085">
    <property type="term" value="P:transmembrane transport"/>
    <property type="evidence" value="ECO:0007669"/>
    <property type="project" value="UniProtKB-ARBA"/>
</dbReference>
<dbReference type="InterPro" id="IPR005894">
    <property type="entry name" value="DrrA"/>
</dbReference>
<dbReference type="Proteomes" id="UP000035034">
    <property type="component" value="Unassembled WGS sequence"/>
</dbReference>
<dbReference type="GO" id="GO:1900753">
    <property type="term" value="P:doxorubicin transport"/>
    <property type="evidence" value="ECO:0007669"/>
    <property type="project" value="InterPro"/>
</dbReference>
<keyword evidence="3" id="KW-1003">Cell membrane</keyword>
<evidence type="ECO:0000256" key="8">
    <source>
        <dbReference type="ARBA" id="ARBA00023251"/>
    </source>
</evidence>
<dbReference type="GO" id="GO:0043215">
    <property type="term" value="P:daunorubicin transport"/>
    <property type="evidence" value="ECO:0007669"/>
    <property type="project" value="InterPro"/>
</dbReference>
<evidence type="ECO:0000256" key="3">
    <source>
        <dbReference type="ARBA" id="ARBA00022475"/>
    </source>
</evidence>
<feature type="region of interest" description="Disordered" evidence="10">
    <location>
        <begin position="1"/>
        <end position="52"/>
    </location>
</feature>
<accession>H0R3C3</accession>
<evidence type="ECO:0000259" key="11">
    <source>
        <dbReference type="PROSITE" id="PS50893"/>
    </source>
</evidence>
<name>H0R3C3_9ACTN</name>
<dbReference type="Pfam" id="PF00005">
    <property type="entry name" value="ABC_tran"/>
    <property type="match status" value="1"/>
</dbReference>
<comment type="subcellular location">
    <subcellularLocation>
        <location evidence="1">Cell membrane</location>
        <topology evidence="1">Peripheral membrane protein</topology>
        <orientation evidence="1">Cytoplasmic side</orientation>
    </subcellularLocation>
</comment>
<dbReference type="PROSITE" id="PS00211">
    <property type="entry name" value="ABC_TRANSPORTER_1"/>
    <property type="match status" value="1"/>
</dbReference>
<dbReference type="InterPro" id="IPR050763">
    <property type="entry name" value="ABC_transporter_ATP-binding"/>
</dbReference>
<evidence type="ECO:0000313" key="13">
    <source>
        <dbReference type="Proteomes" id="UP000035034"/>
    </source>
</evidence>
<dbReference type="GO" id="GO:0016887">
    <property type="term" value="F:ATP hydrolysis activity"/>
    <property type="evidence" value="ECO:0007669"/>
    <property type="project" value="InterPro"/>
</dbReference>
<keyword evidence="6" id="KW-1278">Translocase</keyword>
<dbReference type="PANTHER" id="PTHR42711:SF19">
    <property type="entry name" value="DOXORUBICIN RESISTANCE ATP-BINDING PROTEIN DRRA"/>
    <property type="match status" value="1"/>
</dbReference>
<proteinExistence type="inferred from homology"/>
<comment type="caution">
    <text evidence="12">The sequence shown here is derived from an EMBL/GenBank/DDBJ whole genome shotgun (WGS) entry which is preliminary data.</text>
</comment>
<dbReference type="EMBL" id="BAEH01000091">
    <property type="protein sequence ID" value="GAB19574.1"/>
    <property type="molecule type" value="Genomic_DNA"/>
</dbReference>
<evidence type="ECO:0000256" key="4">
    <source>
        <dbReference type="ARBA" id="ARBA00022741"/>
    </source>
</evidence>
<feature type="compositionally biased region" description="Polar residues" evidence="10">
    <location>
        <begin position="7"/>
        <end position="31"/>
    </location>
</feature>
<dbReference type="Gene3D" id="3.40.50.300">
    <property type="entry name" value="P-loop containing nucleotide triphosphate hydrolases"/>
    <property type="match status" value="1"/>
</dbReference>